<accession>X1T961</accession>
<dbReference type="Pfam" id="PF01171">
    <property type="entry name" value="ATP_bind_3"/>
    <property type="match status" value="1"/>
</dbReference>
<comment type="catalytic activity">
    <reaction evidence="6">
        <text>cytidine(34) in tRNA(Ile2) + L-lysine + ATP = lysidine(34) in tRNA(Ile2) + AMP + diphosphate + H(+)</text>
        <dbReference type="Rhea" id="RHEA:43744"/>
        <dbReference type="Rhea" id="RHEA-COMP:10625"/>
        <dbReference type="Rhea" id="RHEA-COMP:10670"/>
        <dbReference type="ChEBI" id="CHEBI:15378"/>
        <dbReference type="ChEBI" id="CHEBI:30616"/>
        <dbReference type="ChEBI" id="CHEBI:32551"/>
        <dbReference type="ChEBI" id="CHEBI:33019"/>
        <dbReference type="ChEBI" id="CHEBI:82748"/>
        <dbReference type="ChEBI" id="CHEBI:83665"/>
        <dbReference type="ChEBI" id="CHEBI:456215"/>
        <dbReference type="EC" id="6.3.4.19"/>
    </reaction>
</comment>
<name>X1T961_9ZZZZ</name>
<dbReference type="AlphaFoldDB" id="X1T961"/>
<evidence type="ECO:0000256" key="1">
    <source>
        <dbReference type="ARBA" id="ARBA00013267"/>
    </source>
</evidence>
<keyword evidence="2" id="KW-0436">Ligase</keyword>
<evidence type="ECO:0000256" key="4">
    <source>
        <dbReference type="ARBA" id="ARBA00022741"/>
    </source>
</evidence>
<sequence length="123" mass="13335">MLVAVSGGQDSVCLLHILAGLQGELGMKLHIAHLDHQLRGAESAADAQYVADLAHRLGIPATIEQRDVKAFKARQHTSLEEAAREVRYAFLAEVARSIGANRVAVGHTTDDHIETILMHLIRG</sequence>
<dbReference type="PANTHER" id="PTHR43033:SF1">
    <property type="entry name" value="TRNA(ILE)-LYSIDINE SYNTHASE-RELATED"/>
    <property type="match status" value="1"/>
</dbReference>
<dbReference type="GO" id="GO:0032267">
    <property type="term" value="F:tRNA(Ile)-lysidine synthase activity"/>
    <property type="evidence" value="ECO:0007669"/>
    <property type="project" value="UniProtKB-EC"/>
</dbReference>
<dbReference type="EMBL" id="BARW01020063">
    <property type="protein sequence ID" value="GAJ01829.1"/>
    <property type="molecule type" value="Genomic_DNA"/>
</dbReference>
<dbReference type="InterPro" id="IPR012094">
    <property type="entry name" value="tRNA_Ile_lys_synt"/>
</dbReference>
<dbReference type="InterPro" id="IPR014729">
    <property type="entry name" value="Rossmann-like_a/b/a_fold"/>
</dbReference>
<keyword evidence="3" id="KW-0819">tRNA processing</keyword>
<dbReference type="NCBIfam" id="TIGR02432">
    <property type="entry name" value="lysidine_TilS_N"/>
    <property type="match status" value="1"/>
</dbReference>
<reference evidence="8" key="1">
    <citation type="journal article" date="2014" name="Front. Microbiol.">
        <title>High frequency of phylogenetically diverse reductive dehalogenase-homologous genes in deep subseafloor sedimentary metagenomes.</title>
        <authorList>
            <person name="Kawai M."/>
            <person name="Futagami T."/>
            <person name="Toyoda A."/>
            <person name="Takaki Y."/>
            <person name="Nishi S."/>
            <person name="Hori S."/>
            <person name="Arai W."/>
            <person name="Tsubouchi T."/>
            <person name="Morono Y."/>
            <person name="Uchiyama I."/>
            <person name="Ito T."/>
            <person name="Fujiyama A."/>
            <person name="Inagaki F."/>
            <person name="Takami H."/>
        </authorList>
    </citation>
    <scope>NUCLEOTIDE SEQUENCE</scope>
    <source>
        <strain evidence="8">Expedition CK06-06</strain>
    </source>
</reference>
<evidence type="ECO:0000256" key="2">
    <source>
        <dbReference type="ARBA" id="ARBA00022598"/>
    </source>
</evidence>
<evidence type="ECO:0000256" key="3">
    <source>
        <dbReference type="ARBA" id="ARBA00022694"/>
    </source>
</evidence>
<dbReference type="EC" id="6.3.4.19" evidence="1"/>
<protein>
    <recommendedName>
        <fullName evidence="1">tRNA(Ile)-lysidine synthetase</fullName>
        <ecNumber evidence="1">6.3.4.19</ecNumber>
    </recommendedName>
</protein>
<dbReference type="Gene3D" id="3.40.50.620">
    <property type="entry name" value="HUPs"/>
    <property type="match status" value="1"/>
</dbReference>
<evidence type="ECO:0000259" key="7">
    <source>
        <dbReference type="Pfam" id="PF01171"/>
    </source>
</evidence>
<dbReference type="InterPro" id="IPR012795">
    <property type="entry name" value="tRNA_Ile_lys_synt_N"/>
</dbReference>
<dbReference type="GO" id="GO:0005524">
    <property type="term" value="F:ATP binding"/>
    <property type="evidence" value="ECO:0007669"/>
    <property type="project" value="UniProtKB-KW"/>
</dbReference>
<comment type="caution">
    <text evidence="8">The sequence shown here is derived from an EMBL/GenBank/DDBJ whole genome shotgun (WGS) entry which is preliminary data.</text>
</comment>
<keyword evidence="4" id="KW-0547">Nucleotide-binding</keyword>
<dbReference type="InterPro" id="IPR011063">
    <property type="entry name" value="TilS/TtcA_N"/>
</dbReference>
<proteinExistence type="predicted"/>
<organism evidence="8">
    <name type="scientific">marine sediment metagenome</name>
    <dbReference type="NCBI Taxonomy" id="412755"/>
    <lineage>
        <taxon>unclassified sequences</taxon>
        <taxon>metagenomes</taxon>
        <taxon>ecological metagenomes</taxon>
    </lineage>
</organism>
<gene>
    <name evidence="8" type="ORF">S12H4_33973</name>
</gene>
<dbReference type="CDD" id="cd01992">
    <property type="entry name" value="TilS_N"/>
    <property type="match status" value="1"/>
</dbReference>
<evidence type="ECO:0000256" key="5">
    <source>
        <dbReference type="ARBA" id="ARBA00022840"/>
    </source>
</evidence>
<dbReference type="GO" id="GO:0008033">
    <property type="term" value="P:tRNA processing"/>
    <property type="evidence" value="ECO:0007669"/>
    <property type="project" value="UniProtKB-KW"/>
</dbReference>
<feature type="non-terminal residue" evidence="8">
    <location>
        <position position="123"/>
    </location>
</feature>
<keyword evidence="5" id="KW-0067">ATP-binding</keyword>
<evidence type="ECO:0000313" key="8">
    <source>
        <dbReference type="EMBL" id="GAJ01829.1"/>
    </source>
</evidence>
<dbReference type="SUPFAM" id="SSF52402">
    <property type="entry name" value="Adenine nucleotide alpha hydrolases-like"/>
    <property type="match status" value="1"/>
</dbReference>
<dbReference type="PANTHER" id="PTHR43033">
    <property type="entry name" value="TRNA(ILE)-LYSIDINE SYNTHASE-RELATED"/>
    <property type="match status" value="1"/>
</dbReference>
<feature type="domain" description="tRNA(Ile)-lysidine/2-thiocytidine synthase N-terminal" evidence="7">
    <location>
        <begin position="1"/>
        <end position="123"/>
    </location>
</feature>
<evidence type="ECO:0000256" key="6">
    <source>
        <dbReference type="ARBA" id="ARBA00048539"/>
    </source>
</evidence>